<protein>
    <recommendedName>
        <fullName evidence="2">CYTH domain-containing protein</fullName>
    </recommendedName>
</protein>
<dbReference type="InterPro" id="IPR033469">
    <property type="entry name" value="CYTH-like_dom_sf"/>
</dbReference>
<accession>A0A328C8U8</accession>
<evidence type="ECO:0000259" key="2">
    <source>
        <dbReference type="PROSITE" id="PS51707"/>
    </source>
</evidence>
<evidence type="ECO:0000313" key="3">
    <source>
        <dbReference type="EMBL" id="RAL24875.1"/>
    </source>
</evidence>
<dbReference type="InterPro" id="IPR012042">
    <property type="entry name" value="NeuTTM/CthTTM-like"/>
</dbReference>
<dbReference type="SMART" id="SM01118">
    <property type="entry name" value="CYTH"/>
    <property type="match status" value="1"/>
</dbReference>
<dbReference type="PANTHER" id="PTHR40114">
    <property type="entry name" value="SLR0698 PROTEIN"/>
    <property type="match status" value="1"/>
</dbReference>
<dbReference type="EMBL" id="QHKO01000001">
    <property type="protein sequence ID" value="RAL24875.1"/>
    <property type="molecule type" value="Genomic_DNA"/>
</dbReference>
<dbReference type="Pfam" id="PF01928">
    <property type="entry name" value="CYTH"/>
    <property type="match status" value="1"/>
</dbReference>
<dbReference type="PROSITE" id="PS51707">
    <property type="entry name" value="CYTH"/>
    <property type="match status" value="1"/>
</dbReference>
<dbReference type="SUPFAM" id="SSF55154">
    <property type="entry name" value="CYTH-like phosphatases"/>
    <property type="match status" value="1"/>
</dbReference>
<dbReference type="AlphaFoldDB" id="A0A328C8U8"/>
<evidence type="ECO:0000313" key="4">
    <source>
        <dbReference type="Proteomes" id="UP000249169"/>
    </source>
</evidence>
<name>A0A328C8U8_9DELT</name>
<dbReference type="InterPro" id="IPR023577">
    <property type="entry name" value="CYTH_domain"/>
</dbReference>
<dbReference type="PIRSF" id="PIRSF016487">
    <property type="entry name" value="CYTH_UCP016487"/>
    <property type="match status" value="1"/>
</dbReference>
<gene>
    <name evidence="3" type="ORF">DL240_01310</name>
</gene>
<keyword evidence="4" id="KW-1185">Reference proteome</keyword>
<sequence length="165" mass="18595">MGVEIERKFLVQNNAWRPQTTHSQPMAQGYVSSSPQHTVRVRVAGEQAYLTLKGPVYGVSRAEFEYEVPVAEARQMLGLFCQGRRLEKVRHRVVVGRHTWEIDEFSGENQGLIVAEIELSAPDEDFERPEWLGEEVSGQARYYNSQLVAHPYSGWSEGEASGEGA</sequence>
<organism evidence="3 4">
    <name type="scientific">Lujinxingia litoralis</name>
    <dbReference type="NCBI Taxonomy" id="2211119"/>
    <lineage>
        <taxon>Bacteria</taxon>
        <taxon>Deltaproteobacteria</taxon>
        <taxon>Bradymonadales</taxon>
        <taxon>Lujinxingiaceae</taxon>
        <taxon>Lujinxingia</taxon>
    </lineage>
</organism>
<dbReference type="RefSeq" id="WP_111728047.1">
    <property type="nucleotide sequence ID" value="NZ_QHKO01000001.1"/>
</dbReference>
<evidence type="ECO:0000256" key="1">
    <source>
        <dbReference type="PIRSR" id="PIRSR016487-1"/>
    </source>
</evidence>
<dbReference type="PANTHER" id="PTHR40114:SF1">
    <property type="entry name" value="SLR0698 PROTEIN"/>
    <property type="match status" value="1"/>
</dbReference>
<proteinExistence type="predicted"/>
<feature type="active site" description="Proton acceptor" evidence="1">
    <location>
        <position position="30"/>
    </location>
</feature>
<comment type="caution">
    <text evidence="3">The sequence shown here is derived from an EMBL/GenBank/DDBJ whole genome shotgun (WGS) entry which is preliminary data.</text>
</comment>
<dbReference type="OrthoDB" id="9805588at2"/>
<reference evidence="3 4" key="1">
    <citation type="submission" date="2018-05" db="EMBL/GenBank/DDBJ databases">
        <title>Lujinxingia marina gen. nov. sp. nov., a new facultative anaerobic member of the class Deltaproteobacteria, and proposal of Lujinxingaceae fam. nov.</title>
        <authorList>
            <person name="Li C.-M."/>
        </authorList>
    </citation>
    <scope>NUCLEOTIDE SEQUENCE [LARGE SCALE GENOMIC DNA]</scope>
    <source>
        <strain evidence="3 4">B210</strain>
    </source>
</reference>
<dbReference type="Proteomes" id="UP000249169">
    <property type="component" value="Unassembled WGS sequence"/>
</dbReference>
<feature type="domain" description="CYTH" evidence="2">
    <location>
        <begin position="2"/>
        <end position="149"/>
    </location>
</feature>
<dbReference type="Gene3D" id="2.40.320.10">
    <property type="entry name" value="Hypothetical Protein Pfu-838710-001"/>
    <property type="match status" value="1"/>
</dbReference>
<dbReference type="CDD" id="cd07891">
    <property type="entry name" value="CYTH-like_CthTTM-like_1"/>
    <property type="match status" value="1"/>
</dbReference>